<comment type="caution">
    <text evidence="9">The sequence shown here is derived from an EMBL/GenBank/DDBJ whole genome shotgun (WGS) entry which is preliminary data.</text>
</comment>
<evidence type="ECO:0000256" key="7">
    <source>
        <dbReference type="SAM" id="SignalP"/>
    </source>
</evidence>
<feature type="domain" description="Sulfatase N-terminal" evidence="8">
    <location>
        <begin position="66"/>
        <end position="379"/>
    </location>
</feature>
<dbReference type="EMBL" id="BDGG01000011">
    <property type="protein sequence ID" value="GAV04640.1"/>
    <property type="molecule type" value="Genomic_DNA"/>
</dbReference>
<dbReference type="PANTHER" id="PTHR10342">
    <property type="entry name" value="ARYLSULFATASE"/>
    <property type="match status" value="1"/>
</dbReference>
<feature type="region of interest" description="Disordered" evidence="6">
    <location>
        <begin position="198"/>
        <end position="223"/>
    </location>
</feature>
<comment type="similarity">
    <text evidence="2">Belongs to the sulfatase family.</text>
</comment>
<dbReference type="GO" id="GO:0046872">
    <property type="term" value="F:metal ion binding"/>
    <property type="evidence" value="ECO:0007669"/>
    <property type="project" value="UniProtKB-KW"/>
</dbReference>
<evidence type="ECO:0000256" key="3">
    <source>
        <dbReference type="ARBA" id="ARBA00022723"/>
    </source>
</evidence>
<evidence type="ECO:0000313" key="9">
    <source>
        <dbReference type="EMBL" id="GAV04640.1"/>
    </source>
</evidence>
<dbReference type="Proteomes" id="UP000186922">
    <property type="component" value="Unassembled WGS sequence"/>
</dbReference>
<evidence type="ECO:0000256" key="2">
    <source>
        <dbReference type="ARBA" id="ARBA00008779"/>
    </source>
</evidence>
<evidence type="ECO:0000256" key="4">
    <source>
        <dbReference type="ARBA" id="ARBA00022837"/>
    </source>
</evidence>
<dbReference type="STRING" id="947166.A0A1D1VSZ1"/>
<evidence type="ECO:0000256" key="5">
    <source>
        <dbReference type="ARBA" id="ARBA00023180"/>
    </source>
</evidence>
<dbReference type="InterPro" id="IPR000917">
    <property type="entry name" value="Sulfatase_N"/>
</dbReference>
<dbReference type="Pfam" id="PF00884">
    <property type="entry name" value="Sulfatase"/>
    <property type="match status" value="1"/>
</dbReference>
<name>A0A1D1VSZ1_RAMVA</name>
<evidence type="ECO:0000313" key="10">
    <source>
        <dbReference type="Proteomes" id="UP000186922"/>
    </source>
</evidence>
<keyword evidence="4" id="KW-0106">Calcium</keyword>
<comment type="cofactor">
    <cofactor evidence="1">
        <name>Ca(2+)</name>
        <dbReference type="ChEBI" id="CHEBI:29108"/>
    </cofactor>
</comment>
<feature type="chain" id="PRO_5008898798" description="Sulfatase N-terminal domain-containing protein" evidence="7">
    <location>
        <begin position="21"/>
        <end position="384"/>
    </location>
</feature>
<organism evidence="9 10">
    <name type="scientific">Ramazzottius varieornatus</name>
    <name type="common">Water bear</name>
    <name type="synonym">Tardigrade</name>
    <dbReference type="NCBI Taxonomy" id="947166"/>
    <lineage>
        <taxon>Eukaryota</taxon>
        <taxon>Metazoa</taxon>
        <taxon>Ecdysozoa</taxon>
        <taxon>Tardigrada</taxon>
        <taxon>Eutardigrada</taxon>
        <taxon>Parachela</taxon>
        <taxon>Hypsibioidea</taxon>
        <taxon>Ramazzottiidae</taxon>
        <taxon>Ramazzottius</taxon>
    </lineage>
</organism>
<dbReference type="PANTHER" id="PTHR10342:SF273">
    <property type="entry name" value="RE14504P"/>
    <property type="match status" value="1"/>
</dbReference>
<feature type="signal peptide" evidence="7">
    <location>
        <begin position="1"/>
        <end position="20"/>
    </location>
</feature>
<keyword evidence="3" id="KW-0479">Metal-binding</keyword>
<dbReference type="Gene3D" id="3.40.720.10">
    <property type="entry name" value="Alkaline Phosphatase, subunit A"/>
    <property type="match status" value="1"/>
</dbReference>
<evidence type="ECO:0000256" key="6">
    <source>
        <dbReference type="SAM" id="MobiDB-lite"/>
    </source>
</evidence>
<dbReference type="AlphaFoldDB" id="A0A1D1VSZ1"/>
<feature type="compositionally biased region" description="Polar residues" evidence="6">
    <location>
        <begin position="198"/>
        <end position="219"/>
    </location>
</feature>
<evidence type="ECO:0000256" key="1">
    <source>
        <dbReference type="ARBA" id="ARBA00001913"/>
    </source>
</evidence>
<dbReference type="OrthoDB" id="103349at2759"/>
<dbReference type="InterPro" id="IPR017850">
    <property type="entry name" value="Alkaline_phosphatase_core_sf"/>
</dbReference>
<dbReference type="SUPFAM" id="SSF53649">
    <property type="entry name" value="Alkaline phosphatase-like"/>
    <property type="match status" value="1"/>
</dbReference>
<keyword evidence="7" id="KW-0732">Signal</keyword>
<reference evidence="9 10" key="1">
    <citation type="journal article" date="2016" name="Nat. Commun.">
        <title>Extremotolerant tardigrade genome and improved radiotolerance of human cultured cells by tardigrade-unique protein.</title>
        <authorList>
            <person name="Hashimoto T."/>
            <person name="Horikawa D.D."/>
            <person name="Saito Y."/>
            <person name="Kuwahara H."/>
            <person name="Kozuka-Hata H."/>
            <person name="Shin-I T."/>
            <person name="Minakuchi Y."/>
            <person name="Ohishi K."/>
            <person name="Motoyama A."/>
            <person name="Aizu T."/>
            <person name="Enomoto A."/>
            <person name="Kondo K."/>
            <person name="Tanaka S."/>
            <person name="Hara Y."/>
            <person name="Koshikawa S."/>
            <person name="Sagara H."/>
            <person name="Miura T."/>
            <person name="Yokobori S."/>
            <person name="Miyagawa K."/>
            <person name="Suzuki Y."/>
            <person name="Kubo T."/>
            <person name="Oyama M."/>
            <person name="Kohara Y."/>
            <person name="Fujiyama A."/>
            <person name="Arakawa K."/>
            <person name="Katayama T."/>
            <person name="Toyoda A."/>
            <person name="Kunieda T."/>
        </authorList>
    </citation>
    <scope>NUCLEOTIDE SEQUENCE [LARGE SCALE GENOMIC DNA]</scope>
    <source>
        <strain evidence="9 10">YOKOZUNA-1</strain>
    </source>
</reference>
<sequence length="384" mass="42070">MEHGLILFTLTSILPGTTLAKPTDSKKRPNIVFFLADDLLSSQLPLGTLAGAELTELSSKPFFIQGRTDVGFTEGKFQTPTPTIDRLAWEGIILNRYHSDALCTSHKRIGSHRKVYNPYRSSNDVIRNGIAKALPLQHTLSPQLVKKLGYRTSLLGKGRGFVYSLWYSSGSCHFLTHPAAYPVGVYNSTLANHAKSGRSFTALPTSKTQGERPATTSGRTLRENGLRVPVSHVNNFYLPELFNAKAIFPVLCYSLATYQQFLSSHHHATARPSSPCPQLPIKYPKRKQQLALIQALDESVKRMIGALTNKGVLNNSLFVFASGNGGAAELVGPLTGGANHGYNWPRRAGKASLFEGGVRAAVFIWSPLLKRPATMTNQLFHVTD</sequence>
<accession>A0A1D1VSZ1</accession>
<dbReference type="InterPro" id="IPR047115">
    <property type="entry name" value="ARSB"/>
</dbReference>
<evidence type="ECO:0000259" key="8">
    <source>
        <dbReference type="Pfam" id="PF00884"/>
    </source>
</evidence>
<gene>
    <name evidence="9" type="primary">RvY_14898-1</name>
    <name evidence="9" type="synonym">RvY_14898.1</name>
    <name evidence="9" type="ORF">RvY_14898</name>
</gene>
<protein>
    <recommendedName>
        <fullName evidence="8">Sulfatase N-terminal domain-containing protein</fullName>
    </recommendedName>
</protein>
<proteinExistence type="inferred from homology"/>
<keyword evidence="10" id="KW-1185">Reference proteome</keyword>
<dbReference type="GO" id="GO:0008484">
    <property type="term" value="F:sulfuric ester hydrolase activity"/>
    <property type="evidence" value="ECO:0007669"/>
    <property type="project" value="InterPro"/>
</dbReference>
<keyword evidence="5" id="KW-0325">Glycoprotein</keyword>